<feature type="region of interest" description="Disordered" evidence="1">
    <location>
        <begin position="1"/>
        <end position="48"/>
    </location>
</feature>
<evidence type="ECO:0000313" key="2">
    <source>
        <dbReference type="EMBL" id="ADY14195.1"/>
    </source>
</evidence>
<reference evidence="3" key="1">
    <citation type="submission" date="2011-02" db="EMBL/GenBank/DDBJ databases">
        <title>Complete sequence of Spirochaeta sp. Buddy.</title>
        <authorList>
            <person name="Lucas S."/>
            <person name="Copeland A."/>
            <person name="Lapidus A."/>
            <person name="Cheng J.-F."/>
            <person name="Goodwin L."/>
            <person name="Pitluck S."/>
            <person name="Zeytun A."/>
            <person name="Detter J.C."/>
            <person name="Han C."/>
            <person name="Tapia R."/>
            <person name="Land M."/>
            <person name="Hauser L."/>
            <person name="Kyrpides N."/>
            <person name="Ivanova N."/>
            <person name="Mikhailova N."/>
            <person name="Pagani I."/>
            <person name="Ritalahti K.M."/>
            <person name="Loeffler F.E."/>
            <person name="Woyke T."/>
        </authorList>
    </citation>
    <scope>NUCLEOTIDE SEQUENCE [LARGE SCALE GENOMIC DNA]</scope>
    <source>
        <strain evidence="3">ATCC BAA-1886 / DSM 22777 / Buddy</strain>
    </source>
</reference>
<name>F0RRE3_SPHGB</name>
<evidence type="ECO:0000256" key="1">
    <source>
        <dbReference type="SAM" id="MobiDB-lite"/>
    </source>
</evidence>
<accession>F0RRE3</accession>
<dbReference type="RefSeq" id="WP_013608043.1">
    <property type="nucleotide sequence ID" value="NC_015152.1"/>
</dbReference>
<dbReference type="AlphaFoldDB" id="F0RRE3"/>
<gene>
    <name evidence="2" type="ordered locus">SpiBuddy_2381</name>
</gene>
<dbReference type="Proteomes" id="UP000008466">
    <property type="component" value="Chromosome"/>
</dbReference>
<keyword evidence="3" id="KW-1185">Reference proteome</keyword>
<dbReference type="EMBL" id="CP002541">
    <property type="protein sequence ID" value="ADY14195.1"/>
    <property type="molecule type" value="Genomic_DNA"/>
</dbReference>
<protein>
    <submittedName>
        <fullName evidence="2">Uncharacterized protein</fullName>
    </submittedName>
</protein>
<dbReference type="KEGG" id="sbu:SpiBuddy_2381"/>
<evidence type="ECO:0000313" key="3">
    <source>
        <dbReference type="Proteomes" id="UP000008466"/>
    </source>
</evidence>
<organism evidence="2 3">
    <name type="scientific">Sphaerochaeta globosa (strain ATCC BAA-1886 / DSM 22777 / Buddy)</name>
    <name type="common">Spirochaeta sp. (strain Buddy)</name>
    <dbReference type="NCBI Taxonomy" id="158189"/>
    <lineage>
        <taxon>Bacteria</taxon>
        <taxon>Pseudomonadati</taxon>
        <taxon>Spirochaetota</taxon>
        <taxon>Spirochaetia</taxon>
        <taxon>Spirochaetales</taxon>
        <taxon>Sphaerochaetaceae</taxon>
        <taxon>Sphaerochaeta</taxon>
    </lineage>
</organism>
<sequence>MAKATVRPGNPFFETGGNFPTKAPNSKPSGGNRGNNPPANNGKKGGKK</sequence>
<feature type="compositionally biased region" description="Low complexity" evidence="1">
    <location>
        <begin position="24"/>
        <end position="42"/>
    </location>
</feature>
<proteinExistence type="predicted"/>
<dbReference type="HOGENOM" id="CLU_3157894_0_0_12"/>